<keyword evidence="3" id="KW-0690">Ribosome biogenesis</keyword>
<feature type="compositionally biased region" description="Basic and acidic residues" evidence="6">
    <location>
        <begin position="357"/>
        <end position="366"/>
    </location>
</feature>
<dbReference type="GO" id="GO:0005730">
    <property type="term" value="C:nucleolus"/>
    <property type="evidence" value="ECO:0007669"/>
    <property type="project" value="UniProtKB-SubCell"/>
</dbReference>
<feature type="compositionally biased region" description="Basic and acidic residues" evidence="6">
    <location>
        <begin position="294"/>
        <end position="304"/>
    </location>
</feature>
<feature type="compositionally biased region" description="Basic residues" evidence="6">
    <location>
        <begin position="1"/>
        <end position="14"/>
    </location>
</feature>
<dbReference type="EMBL" id="BRXY01000153">
    <property type="protein sequence ID" value="GMH72074.1"/>
    <property type="molecule type" value="Genomic_DNA"/>
</dbReference>
<reference evidence="8" key="1">
    <citation type="journal article" date="2023" name="Commun. Biol.">
        <title>Genome analysis of Parmales, the sister group of diatoms, reveals the evolutionary specialization of diatoms from phago-mixotrophs to photoautotrophs.</title>
        <authorList>
            <person name="Ban H."/>
            <person name="Sato S."/>
            <person name="Yoshikawa S."/>
            <person name="Yamada K."/>
            <person name="Nakamura Y."/>
            <person name="Ichinomiya M."/>
            <person name="Sato N."/>
            <person name="Blanc-Mathieu R."/>
            <person name="Endo H."/>
            <person name="Kuwata A."/>
            <person name="Ogata H."/>
        </authorList>
    </citation>
    <scope>NUCLEOTIDE SEQUENCE [LARGE SCALE GENOMIC DNA]</scope>
    <source>
        <strain evidence="8">NIES 3701</strain>
    </source>
</reference>
<dbReference type="GO" id="GO:0034399">
    <property type="term" value="C:nuclear periphery"/>
    <property type="evidence" value="ECO:0007669"/>
    <property type="project" value="TreeGrafter"/>
</dbReference>
<sequence>MPKKTKKTSSKRKAPSPEPESDPEDFEDVQMSDEEQDGGADSDDLDTTVEIDDEDEYAAEARALKAAMEEGAFSKLVGGEKMNADEDSDDAESSDEDDEQKAREEVLARDKAANGGFANNIRGLQSATASILSRALPWEERLDLVSPDAISPPSDPLNVNDDLKREVAFYNVALSAVRSGKKRFKSTNMPFTRPTDYFAEMVKSDAHMAKIKDRLIFESKKMTAFEQRKSNKESKSREKEKRDAKLKEKAKEKRDNLGKVEEWKKEAKERRGQGIGDYDDAGIQDKIGFNGDNNFKRERADKKYGFGGKSGKFKKSDKKKLNDMSDYNPRGNFKGGMKSSRKTGGGDGGGKKRQGKRARDAKRASK</sequence>
<dbReference type="AlphaFoldDB" id="A0A9W7AHU8"/>
<evidence type="ECO:0000313" key="8">
    <source>
        <dbReference type="Proteomes" id="UP001165085"/>
    </source>
</evidence>
<evidence type="ECO:0008006" key="9">
    <source>
        <dbReference type="Google" id="ProtNLM"/>
    </source>
</evidence>
<dbReference type="PANTHER" id="PTHR13028">
    <property type="entry name" value="RRNA PROCESSING PROTEIN EBNA1-BINDING PROTEIN-RELATED"/>
    <property type="match status" value="1"/>
</dbReference>
<evidence type="ECO:0000256" key="1">
    <source>
        <dbReference type="ARBA" id="ARBA00004604"/>
    </source>
</evidence>
<proteinExistence type="inferred from homology"/>
<keyword evidence="5" id="KW-0539">Nucleus</keyword>
<comment type="similarity">
    <text evidence="2">Belongs to the EBP2 family.</text>
</comment>
<accession>A0A9W7AHU8</accession>
<evidence type="ECO:0000313" key="7">
    <source>
        <dbReference type="EMBL" id="GMH72074.1"/>
    </source>
</evidence>
<feature type="compositionally biased region" description="Acidic residues" evidence="6">
    <location>
        <begin position="85"/>
        <end position="99"/>
    </location>
</feature>
<dbReference type="InterPro" id="IPR008610">
    <property type="entry name" value="Ebp2"/>
</dbReference>
<feature type="compositionally biased region" description="Basic and acidic residues" evidence="6">
    <location>
        <begin position="100"/>
        <end position="110"/>
    </location>
</feature>
<feature type="compositionally biased region" description="Acidic residues" evidence="6">
    <location>
        <begin position="19"/>
        <end position="58"/>
    </location>
</feature>
<dbReference type="OrthoDB" id="443772at2759"/>
<dbReference type="Proteomes" id="UP001165085">
    <property type="component" value="Unassembled WGS sequence"/>
</dbReference>
<organism evidence="7 8">
    <name type="scientific">Triparma strigata</name>
    <dbReference type="NCBI Taxonomy" id="1606541"/>
    <lineage>
        <taxon>Eukaryota</taxon>
        <taxon>Sar</taxon>
        <taxon>Stramenopiles</taxon>
        <taxon>Ochrophyta</taxon>
        <taxon>Bolidophyceae</taxon>
        <taxon>Parmales</taxon>
        <taxon>Triparmaceae</taxon>
        <taxon>Triparma</taxon>
    </lineage>
</organism>
<dbReference type="Pfam" id="PF05890">
    <property type="entry name" value="Ebp2"/>
    <property type="match status" value="1"/>
</dbReference>
<gene>
    <name evidence="7" type="ORF">TrST_g2566</name>
</gene>
<protein>
    <recommendedName>
        <fullName evidence="9">rRNA-processing protein EBP2</fullName>
    </recommendedName>
</protein>
<feature type="region of interest" description="Disordered" evidence="6">
    <location>
        <begin position="74"/>
        <end position="110"/>
    </location>
</feature>
<evidence type="ECO:0000256" key="3">
    <source>
        <dbReference type="ARBA" id="ARBA00022517"/>
    </source>
</evidence>
<dbReference type="GO" id="GO:0030687">
    <property type="term" value="C:preribosome, large subunit precursor"/>
    <property type="evidence" value="ECO:0007669"/>
    <property type="project" value="TreeGrafter"/>
</dbReference>
<keyword evidence="8" id="KW-1185">Reference proteome</keyword>
<feature type="region of interest" description="Disordered" evidence="6">
    <location>
        <begin position="224"/>
        <end position="366"/>
    </location>
</feature>
<dbReference type="PANTHER" id="PTHR13028:SF0">
    <property type="entry name" value="RRNA-PROCESSING PROTEIN EBP2-RELATED"/>
    <property type="match status" value="1"/>
</dbReference>
<feature type="region of interest" description="Disordered" evidence="6">
    <location>
        <begin position="1"/>
        <end position="58"/>
    </location>
</feature>
<evidence type="ECO:0000256" key="6">
    <source>
        <dbReference type="SAM" id="MobiDB-lite"/>
    </source>
</evidence>
<comment type="caution">
    <text evidence="7">The sequence shown here is derived from an EMBL/GenBank/DDBJ whole genome shotgun (WGS) entry which is preliminary data.</text>
</comment>
<keyword evidence="4" id="KW-0175">Coiled coil</keyword>
<name>A0A9W7AHU8_9STRA</name>
<feature type="compositionally biased region" description="Basic and acidic residues" evidence="6">
    <location>
        <begin position="224"/>
        <end position="272"/>
    </location>
</feature>
<dbReference type="GO" id="GO:0042273">
    <property type="term" value="P:ribosomal large subunit biogenesis"/>
    <property type="evidence" value="ECO:0007669"/>
    <property type="project" value="TreeGrafter"/>
</dbReference>
<evidence type="ECO:0000256" key="4">
    <source>
        <dbReference type="ARBA" id="ARBA00023054"/>
    </source>
</evidence>
<evidence type="ECO:0000256" key="2">
    <source>
        <dbReference type="ARBA" id="ARBA00007336"/>
    </source>
</evidence>
<evidence type="ECO:0000256" key="5">
    <source>
        <dbReference type="ARBA" id="ARBA00023242"/>
    </source>
</evidence>
<comment type="subcellular location">
    <subcellularLocation>
        <location evidence="1">Nucleus</location>
        <location evidence="1">Nucleolus</location>
    </subcellularLocation>
</comment>
<dbReference type="GO" id="GO:0006364">
    <property type="term" value="P:rRNA processing"/>
    <property type="evidence" value="ECO:0007669"/>
    <property type="project" value="TreeGrafter"/>
</dbReference>